<dbReference type="OrthoDB" id="269227at2759"/>
<feature type="compositionally biased region" description="Polar residues" evidence="2">
    <location>
        <begin position="436"/>
        <end position="446"/>
    </location>
</feature>
<evidence type="ECO:0000256" key="2">
    <source>
        <dbReference type="SAM" id="MobiDB-lite"/>
    </source>
</evidence>
<comment type="similarity">
    <text evidence="1">Belongs to the GMC oxidoreductase family.</text>
</comment>
<dbReference type="PANTHER" id="PTHR11552">
    <property type="entry name" value="GLUCOSE-METHANOL-CHOLINE GMC OXIDOREDUCTASE"/>
    <property type="match status" value="1"/>
</dbReference>
<feature type="domain" description="Glucose-methanol-choline oxidoreductase N-terminal" evidence="3">
    <location>
        <begin position="109"/>
        <end position="189"/>
    </location>
</feature>
<evidence type="ECO:0000256" key="1">
    <source>
        <dbReference type="ARBA" id="ARBA00010790"/>
    </source>
</evidence>
<organism evidence="5 6">
    <name type="scientific">Aspergillus turcosus</name>
    <dbReference type="NCBI Taxonomy" id="1245748"/>
    <lineage>
        <taxon>Eukaryota</taxon>
        <taxon>Fungi</taxon>
        <taxon>Dikarya</taxon>
        <taxon>Ascomycota</taxon>
        <taxon>Pezizomycotina</taxon>
        <taxon>Eurotiomycetes</taxon>
        <taxon>Eurotiomycetidae</taxon>
        <taxon>Eurotiales</taxon>
        <taxon>Aspergillaceae</taxon>
        <taxon>Aspergillus</taxon>
        <taxon>Aspergillus subgen. Fumigati</taxon>
    </lineage>
</organism>
<feature type="region of interest" description="Disordered" evidence="2">
    <location>
        <begin position="435"/>
        <end position="462"/>
    </location>
</feature>
<evidence type="ECO:0000313" key="5">
    <source>
        <dbReference type="EMBL" id="RLL93539.1"/>
    </source>
</evidence>
<dbReference type="InterPro" id="IPR036291">
    <property type="entry name" value="NAD(P)-bd_dom_sf"/>
</dbReference>
<evidence type="ECO:0008006" key="7">
    <source>
        <dbReference type="Google" id="ProtNLM"/>
    </source>
</evidence>
<dbReference type="STRING" id="1245748.A0A3R7HPY6"/>
<dbReference type="Pfam" id="PF07993">
    <property type="entry name" value="NAD_binding_4"/>
    <property type="match status" value="1"/>
</dbReference>
<dbReference type="InterPro" id="IPR036188">
    <property type="entry name" value="FAD/NAD-bd_sf"/>
</dbReference>
<reference evidence="5 6" key="1">
    <citation type="submission" date="2018-08" db="EMBL/GenBank/DDBJ databases">
        <title>Draft genome sequences of two Aspergillus turcosus clinical strains isolated from bronchoalveolar lavage fluid: one azole-susceptible and the other azole-resistant.</title>
        <authorList>
            <person name="Parent-Michaud M."/>
            <person name="Dufresne P.J."/>
            <person name="Fournier E."/>
            <person name="Martineau C."/>
            <person name="Moreira S."/>
            <person name="Perkins V."/>
            <person name="De Repentigny L."/>
            <person name="Dufresne S.F."/>
        </authorList>
    </citation>
    <scope>NUCLEOTIDE SEQUENCE [LARGE SCALE GENOMIC DNA]</scope>
    <source>
        <strain evidence="5">HMR AF 1038</strain>
    </source>
</reference>
<feature type="domain" description="Thioester reductase (TE)" evidence="4">
    <location>
        <begin position="547"/>
        <end position="642"/>
    </location>
</feature>
<comment type="caution">
    <text evidence="5">The sequence shown here is derived from an EMBL/GenBank/DDBJ whole genome shotgun (WGS) entry which is preliminary data.</text>
</comment>
<dbReference type="Gene3D" id="3.40.50.720">
    <property type="entry name" value="NAD(P)-binding Rossmann-like Domain"/>
    <property type="match status" value="1"/>
</dbReference>
<name>A0A3R7HPY6_9EURO</name>
<dbReference type="Gene3D" id="3.30.560.10">
    <property type="entry name" value="Glucose Oxidase, domain 3"/>
    <property type="match status" value="1"/>
</dbReference>
<proteinExistence type="inferred from homology"/>
<evidence type="ECO:0000259" key="3">
    <source>
        <dbReference type="Pfam" id="PF00732"/>
    </source>
</evidence>
<dbReference type="AlphaFoldDB" id="A0A3R7HPY6"/>
<feature type="region of interest" description="Disordered" evidence="2">
    <location>
        <begin position="484"/>
        <end position="532"/>
    </location>
</feature>
<dbReference type="GO" id="GO:0050660">
    <property type="term" value="F:flavin adenine dinucleotide binding"/>
    <property type="evidence" value="ECO:0007669"/>
    <property type="project" value="InterPro"/>
</dbReference>
<evidence type="ECO:0000259" key="4">
    <source>
        <dbReference type="Pfam" id="PF07993"/>
    </source>
</evidence>
<feature type="compositionally biased region" description="Polar residues" evidence="2">
    <location>
        <begin position="510"/>
        <end position="522"/>
    </location>
</feature>
<dbReference type="Proteomes" id="UP000215289">
    <property type="component" value="Unassembled WGS sequence"/>
</dbReference>
<feature type="compositionally biased region" description="Polar residues" evidence="2">
    <location>
        <begin position="484"/>
        <end position="501"/>
    </location>
</feature>
<dbReference type="InterPro" id="IPR012132">
    <property type="entry name" value="GMC_OxRdtase"/>
</dbReference>
<dbReference type="Pfam" id="PF00732">
    <property type="entry name" value="GMC_oxred_N"/>
    <property type="match status" value="1"/>
</dbReference>
<dbReference type="InterPro" id="IPR000172">
    <property type="entry name" value="GMC_OxRdtase_N"/>
</dbReference>
<keyword evidence="6" id="KW-1185">Reference proteome</keyword>
<dbReference type="EMBL" id="NIDN02000294">
    <property type="protein sequence ID" value="RLL93539.1"/>
    <property type="molecule type" value="Genomic_DNA"/>
</dbReference>
<protein>
    <recommendedName>
        <fullName evidence="7">Glucose-methanol-choline oxidoreductase N-terminal domain-containing protein</fullName>
    </recommendedName>
</protein>
<dbReference type="GO" id="GO:0044550">
    <property type="term" value="P:secondary metabolite biosynthetic process"/>
    <property type="evidence" value="ECO:0007669"/>
    <property type="project" value="TreeGrafter"/>
</dbReference>
<evidence type="ECO:0000313" key="6">
    <source>
        <dbReference type="Proteomes" id="UP000215289"/>
    </source>
</evidence>
<accession>A0A3R7HPY6</accession>
<dbReference type="Gene3D" id="3.50.50.60">
    <property type="entry name" value="FAD/NAD(P)-binding domain"/>
    <property type="match status" value="1"/>
</dbReference>
<sequence length="779" mass="84593">MQLWAQAVNDSSYLFEQALPYFQRSVNFTSPNAAVRLANATAGYDADAFDVRNGGPVRVSYPNYAMPFSTWMKLGVNDIGIEETKDFNSGSLMGSDAFLTVTDSLPLIVYDNTVAQRIVLDAKKRATGVQISSNITLRAQREVILSAGAIQSPQLLMLSGNGPEETLRSHAIDVLVDLPGVGQNMWDHPFFAPSYRVRDTFTSFATHLLENLRVPNGPLGSPIADFLAWEKIPPAHRKSFDREIEDDLARFPPDWPEEEASLSDSNLLAQTLTSLPLNTDQPKDGYQYASIMGSALAFPGHHSFANSTVPSHHSSIYTPLPTGGTGGGKTHTDCNDHPQPTTTIVAGHPSGSVSTITETITKTTFKPCSTPIHTQSGTTYYSTWLTASTYETTTCYTTHVPTRIPSPPPTTFVNLGLANSCPPPSTVTVTVTVSSGGNTATESQTPAPAPNGGSESGPEPCETITYADTYGYTRTVVIPPIYEPTNTATTHSTRVGTTTKPTLPVGTGTGTAPSHSHTRGSPSGTGGGQAPTETKRWHFERRMILLFPYSAHRDANVLGLVNMLRFANTGRLKPIHYTSSISACGVSKYLTGQLIPENQRPDFDMEDVQQHIGYTQSKVVAAQIAWNAMANGLPVTIHRPGLFIPVDFVCSAILRISLGKGTAGQAYNLVQPDQSRTVTWEEMFGLLSQLCSPALRRVGPDEVLRIVAEDQGQRIKGGVAMLEDKLRESKLFYGLDRGTMAVCETRNMREALAEFPEVLQVPHTAELLRRYFPVWAAQK</sequence>
<dbReference type="GO" id="GO:0016614">
    <property type="term" value="F:oxidoreductase activity, acting on CH-OH group of donors"/>
    <property type="evidence" value="ECO:0007669"/>
    <property type="project" value="InterPro"/>
</dbReference>
<gene>
    <name evidence="5" type="ORF">CFD26_100767</name>
</gene>
<dbReference type="PANTHER" id="PTHR11552:SF138">
    <property type="entry name" value="DEHYDROGENASE PKFF-RELATED"/>
    <property type="match status" value="1"/>
</dbReference>
<dbReference type="SUPFAM" id="SSF51905">
    <property type="entry name" value="FAD/NAD(P)-binding domain"/>
    <property type="match status" value="1"/>
</dbReference>
<dbReference type="SUPFAM" id="SSF51735">
    <property type="entry name" value="NAD(P)-binding Rossmann-fold domains"/>
    <property type="match status" value="1"/>
</dbReference>
<dbReference type="InterPro" id="IPR013120">
    <property type="entry name" value="FAR_NAD-bd"/>
</dbReference>